<reference evidence="2 3" key="1">
    <citation type="submission" date="2019-07" db="EMBL/GenBank/DDBJ databases">
        <title>Whole genome shotgun sequence of Deinococcus cellulosilyticus NBRC 106333.</title>
        <authorList>
            <person name="Hosoyama A."/>
            <person name="Uohara A."/>
            <person name="Ohji S."/>
            <person name="Ichikawa N."/>
        </authorList>
    </citation>
    <scope>NUCLEOTIDE SEQUENCE [LARGE SCALE GENOMIC DNA]</scope>
    <source>
        <strain evidence="2 3">NBRC 106333</strain>
    </source>
</reference>
<dbReference type="GO" id="GO:0004497">
    <property type="term" value="F:monooxygenase activity"/>
    <property type="evidence" value="ECO:0007669"/>
    <property type="project" value="UniProtKB-KW"/>
</dbReference>
<organism evidence="2 3">
    <name type="scientific">Deinococcus cellulosilyticus (strain DSM 18568 / NBRC 106333 / KACC 11606 / 5516J-15)</name>
    <dbReference type="NCBI Taxonomy" id="1223518"/>
    <lineage>
        <taxon>Bacteria</taxon>
        <taxon>Thermotogati</taxon>
        <taxon>Deinococcota</taxon>
        <taxon>Deinococci</taxon>
        <taxon>Deinococcales</taxon>
        <taxon>Deinococcaceae</taxon>
        <taxon>Deinococcus</taxon>
    </lineage>
</organism>
<dbReference type="InterPro" id="IPR007138">
    <property type="entry name" value="ABM_dom"/>
</dbReference>
<sequence>MILEVAVLNVLPGQTQPFEAAFQQAQKIISSMKGYLGHELQKCLEKENQYILLVRWETLEDHTVGFRGSPEYQEWRKLLHHFYDPFPTVEHYSRVF</sequence>
<dbReference type="InterPro" id="IPR011008">
    <property type="entry name" value="Dimeric_a/b-barrel"/>
</dbReference>
<dbReference type="Proteomes" id="UP000321306">
    <property type="component" value="Unassembled WGS sequence"/>
</dbReference>
<evidence type="ECO:0000259" key="1">
    <source>
        <dbReference type="PROSITE" id="PS51725"/>
    </source>
</evidence>
<proteinExistence type="predicted"/>
<keyword evidence="2" id="KW-0503">Monooxygenase</keyword>
<dbReference type="EMBL" id="BJXB01000038">
    <property type="protein sequence ID" value="GEM49587.1"/>
    <property type="molecule type" value="Genomic_DNA"/>
</dbReference>
<comment type="caution">
    <text evidence="2">The sequence shown here is derived from an EMBL/GenBank/DDBJ whole genome shotgun (WGS) entry which is preliminary data.</text>
</comment>
<keyword evidence="2" id="KW-0560">Oxidoreductase</keyword>
<evidence type="ECO:0000313" key="3">
    <source>
        <dbReference type="Proteomes" id="UP000321306"/>
    </source>
</evidence>
<dbReference type="OrthoDB" id="9798157at2"/>
<dbReference type="RefSeq" id="WP_146890407.1">
    <property type="nucleotide sequence ID" value="NZ_BJXB01000038.1"/>
</dbReference>
<name>A0A511NAI6_DEIC1</name>
<accession>A0A511NAI6</accession>
<dbReference type="Gene3D" id="3.30.70.100">
    <property type="match status" value="1"/>
</dbReference>
<dbReference type="SUPFAM" id="SSF54909">
    <property type="entry name" value="Dimeric alpha+beta barrel"/>
    <property type="match status" value="1"/>
</dbReference>
<evidence type="ECO:0000313" key="2">
    <source>
        <dbReference type="EMBL" id="GEM49587.1"/>
    </source>
</evidence>
<keyword evidence="3" id="KW-1185">Reference proteome</keyword>
<protein>
    <submittedName>
        <fullName evidence="2">Antibiotic biosynthesis monooxygenase</fullName>
    </submittedName>
</protein>
<gene>
    <name evidence="2" type="ORF">DC3_52220</name>
</gene>
<dbReference type="PROSITE" id="PS51725">
    <property type="entry name" value="ABM"/>
    <property type="match status" value="1"/>
</dbReference>
<dbReference type="Pfam" id="PF03992">
    <property type="entry name" value="ABM"/>
    <property type="match status" value="1"/>
</dbReference>
<dbReference type="AlphaFoldDB" id="A0A511NAI6"/>
<feature type="domain" description="ABM" evidence="1">
    <location>
        <begin position="2"/>
        <end position="91"/>
    </location>
</feature>